<feature type="region of interest" description="Disordered" evidence="1">
    <location>
        <begin position="1"/>
        <end position="24"/>
    </location>
</feature>
<name>A0AAE1DFY3_9GAST</name>
<gene>
    <name evidence="2" type="ORF">RRG08_007504</name>
</gene>
<accession>A0AAE1DFY3</accession>
<dbReference type="AlphaFoldDB" id="A0AAE1DFY3"/>
<evidence type="ECO:0000256" key="1">
    <source>
        <dbReference type="SAM" id="MobiDB-lite"/>
    </source>
</evidence>
<comment type="caution">
    <text evidence="2">The sequence shown here is derived from an EMBL/GenBank/DDBJ whole genome shotgun (WGS) entry which is preliminary data.</text>
</comment>
<dbReference type="EMBL" id="JAWDGP010004076">
    <property type="protein sequence ID" value="KAK3768028.1"/>
    <property type="molecule type" value="Genomic_DNA"/>
</dbReference>
<evidence type="ECO:0000313" key="2">
    <source>
        <dbReference type="EMBL" id="KAK3768028.1"/>
    </source>
</evidence>
<sequence>MRLQAGSAGYESGPDNTRKRARCAAALRQSETRSKELRSWAERAACSNCWTSTDHCTGTAVGSETDQLFYTIFILVRAILSQAARSEIATESEKRA</sequence>
<organism evidence="2 3">
    <name type="scientific">Elysia crispata</name>
    <name type="common">lettuce slug</name>
    <dbReference type="NCBI Taxonomy" id="231223"/>
    <lineage>
        <taxon>Eukaryota</taxon>
        <taxon>Metazoa</taxon>
        <taxon>Spiralia</taxon>
        <taxon>Lophotrochozoa</taxon>
        <taxon>Mollusca</taxon>
        <taxon>Gastropoda</taxon>
        <taxon>Heterobranchia</taxon>
        <taxon>Euthyneura</taxon>
        <taxon>Panpulmonata</taxon>
        <taxon>Sacoglossa</taxon>
        <taxon>Placobranchoidea</taxon>
        <taxon>Plakobranchidae</taxon>
        <taxon>Elysia</taxon>
    </lineage>
</organism>
<keyword evidence="3" id="KW-1185">Reference proteome</keyword>
<dbReference type="Proteomes" id="UP001283361">
    <property type="component" value="Unassembled WGS sequence"/>
</dbReference>
<protein>
    <submittedName>
        <fullName evidence="2">Uncharacterized protein</fullName>
    </submittedName>
</protein>
<proteinExistence type="predicted"/>
<reference evidence="2" key="1">
    <citation type="journal article" date="2023" name="G3 (Bethesda)">
        <title>A reference genome for the long-term kleptoplast-retaining sea slug Elysia crispata morphotype clarki.</title>
        <authorList>
            <person name="Eastman K.E."/>
            <person name="Pendleton A.L."/>
            <person name="Shaikh M.A."/>
            <person name="Suttiyut T."/>
            <person name="Ogas R."/>
            <person name="Tomko P."/>
            <person name="Gavelis G."/>
            <person name="Widhalm J.R."/>
            <person name="Wisecaver J.H."/>
        </authorList>
    </citation>
    <scope>NUCLEOTIDE SEQUENCE</scope>
    <source>
        <strain evidence="2">ECLA1</strain>
    </source>
</reference>
<evidence type="ECO:0000313" key="3">
    <source>
        <dbReference type="Proteomes" id="UP001283361"/>
    </source>
</evidence>